<gene>
    <name evidence="1" type="ORF">DHETER_LOCUS14770</name>
</gene>
<feature type="non-terminal residue" evidence="1">
    <location>
        <position position="43"/>
    </location>
</feature>
<sequence>MYNELSLLVTAYKKQLKNNYYDNDEWKIVDDIVELLESMLVIS</sequence>
<keyword evidence="2" id="KW-1185">Reference proteome</keyword>
<protein>
    <submittedName>
        <fullName evidence="1">17215_t:CDS:1</fullName>
    </submittedName>
</protein>
<proteinExistence type="predicted"/>
<evidence type="ECO:0000313" key="1">
    <source>
        <dbReference type="EMBL" id="CAG8753133.1"/>
    </source>
</evidence>
<reference evidence="1" key="1">
    <citation type="submission" date="2021-06" db="EMBL/GenBank/DDBJ databases">
        <authorList>
            <person name="Kallberg Y."/>
            <person name="Tangrot J."/>
            <person name="Rosling A."/>
        </authorList>
    </citation>
    <scope>NUCLEOTIDE SEQUENCE</scope>
    <source>
        <strain evidence="1">IL203A</strain>
    </source>
</reference>
<accession>A0ACA9QNG0</accession>
<name>A0ACA9QNG0_9GLOM</name>
<dbReference type="Proteomes" id="UP000789702">
    <property type="component" value="Unassembled WGS sequence"/>
</dbReference>
<dbReference type="EMBL" id="CAJVPU010047182">
    <property type="protein sequence ID" value="CAG8753133.1"/>
    <property type="molecule type" value="Genomic_DNA"/>
</dbReference>
<organism evidence="1 2">
    <name type="scientific">Dentiscutata heterogama</name>
    <dbReference type="NCBI Taxonomy" id="1316150"/>
    <lineage>
        <taxon>Eukaryota</taxon>
        <taxon>Fungi</taxon>
        <taxon>Fungi incertae sedis</taxon>
        <taxon>Mucoromycota</taxon>
        <taxon>Glomeromycotina</taxon>
        <taxon>Glomeromycetes</taxon>
        <taxon>Diversisporales</taxon>
        <taxon>Gigasporaceae</taxon>
        <taxon>Dentiscutata</taxon>
    </lineage>
</organism>
<evidence type="ECO:0000313" key="2">
    <source>
        <dbReference type="Proteomes" id="UP000789702"/>
    </source>
</evidence>
<comment type="caution">
    <text evidence="1">The sequence shown here is derived from an EMBL/GenBank/DDBJ whole genome shotgun (WGS) entry which is preliminary data.</text>
</comment>